<evidence type="ECO:0000313" key="3">
    <source>
        <dbReference type="Proteomes" id="UP000248132"/>
    </source>
</evidence>
<evidence type="ECO:0000256" key="1">
    <source>
        <dbReference type="SAM" id="Phobius"/>
    </source>
</evidence>
<gene>
    <name evidence="2" type="ORF">LY28_03650</name>
</gene>
<name>A0A318XI06_9FIRM</name>
<dbReference type="AlphaFoldDB" id="A0A318XI06"/>
<proteinExistence type="predicted"/>
<dbReference type="Proteomes" id="UP000248132">
    <property type="component" value="Unassembled WGS sequence"/>
</dbReference>
<keyword evidence="1" id="KW-1133">Transmembrane helix</keyword>
<keyword evidence="3" id="KW-1185">Reference proteome</keyword>
<dbReference type="EMBL" id="QKMR01000033">
    <property type="protein sequence ID" value="PYG84336.1"/>
    <property type="molecule type" value="Genomic_DNA"/>
</dbReference>
<evidence type="ECO:0000313" key="2">
    <source>
        <dbReference type="EMBL" id="PYG84336.1"/>
    </source>
</evidence>
<keyword evidence="1" id="KW-0472">Membrane</keyword>
<feature type="transmembrane region" description="Helical" evidence="1">
    <location>
        <begin position="7"/>
        <end position="26"/>
    </location>
</feature>
<accession>A0A318XI06</accession>
<keyword evidence="1" id="KW-0812">Transmembrane</keyword>
<protein>
    <submittedName>
        <fullName evidence="2">Uncharacterized protein</fullName>
    </submittedName>
</protein>
<sequence>MKQKNKVLELLVYAALAIILIILYFMTKPYDIEPKPIFKASEASVQREVSQNDALSVQLQ</sequence>
<dbReference type="RefSeq" id="WP_110463591.1">
    <property type="nucleotide sequence ID" value="NZ_QKMR01000033.1"/>
</dbReference>
<comment type="caution">
    <text evidence="2">The sequence shown here is derived from an EMBL/GenBank/DDBJ whole genome shotgun (WGS) entry which is preliminary data.</text>
</comment>
<reference evidence="2 3" key="1">
    <citation type="submission" date="2018-06" db="EMBL/GenBank/DDBJ databases">
        <title>Genomic Encyclopedia of Type Strains, Phase I: the one thousand microbial genomes (KMG-I) project.</title>
        <authorList>
            <person name="Kyrpides N."/>
        </authorList>
    </citation>
    <scope>NUCLEOTIDE SEQUENCE [LARGE SCALE GENOMIC DNA]</scope>
    <source>
        <strain evidence="2 3">DSM 19573</strain>
    </source>
</reference>
<organism evidence="2 3">
    <name type="scientific">Ruminiclostridium sufflavum DSM 19573</name>
    <dbReference type="NCBI Taxonomy" id="1121337"/>
    <lineage>
        <taxon>Bacteria</taxon>
        <taxon>Bacillati</taxon>
        <taxon>Bacillota</taxon>
        <taxon>Clostridia</taxon>
        <taxon>Eubacteriales</taxon>
        <taxon>Oscillospiraceae</taxon>
        <taxon>Ruminiclostridium</taxon>
    </lineage>
</organism>